<keyword evidence="1" id="KW-1133">Transmembrane helix</keyword>
<feature type="transmembrane region" description="Helical" evidence="1">
    <location>
        <begin position="91"/>
        <end position="112"/>
    </location>
</feature>
<keyword evidence="3" id="KW-1185">Reference proteome</keyword>
<feature type="transmembrane region" description="Helical" evidence="1">
    <location>
        <begin position="124"/>
        <end position="146"/>
    </location>
</feature>
<protein>
    <submittedName>
        <fullName evidence="2">Uncharacterized protein</fullName>
    </submittedName>
</protein>
<evidence type="ECO:0000313" key="2">
    <source>
        <dbReference type="EMBL" id="KAK9723735.1"/>
    </source>
</evidence>
<keyword evidence="1" id="KW-0472">Membrane</keyword>
<organism evidence="2 3">
    <name type="scientific">Saponaria officinalis</name>
    <name type="common">Common soapwort</name>
    <name type="synonym">Lychnis saponaria</name>
    <dbReference type="NCBI Taxonomy" id="3572"/>
    <lineage>
        <taxon>Eukaryota</taxon>
        <taxon>Viridiplantae</taxon>
        <taxon>Streptophyta</taxon>
        <taxon>Embryophyta</taxon>
        <taxon>Tracheophyta</taxon>
        <taxon>Spermatophyta</taxon>
        <taxon>Magnoliopsida</taxon>
        <taxon>eudicotyledons</taxon>
        <taxon>Gunneridae</taxon>
        <taxon>Pentapetalae</taxon>
        <taxon>Caryophyllales</taxon>
        <taxon>Caryophyllaceae</taxon>
        <taxon>Caryophylleae</taxon>
        <taxon>Saponaria</taxon>
    </lineage>
</organism>
<sequence>MHVNSKTAKINNISRYTFGLDTTLIVVNHPQNTFVLSYSSQYSVCSISYSFLIYILHPLICQVIYLLLINCSVSVLSYSFLFNQIYCSNWYFFSLTLLNFDSYVVRFFYVVSCEKSLKLLSFDVFFMWVCVYLMYNFIINSVQVIFS</sequence>
<evidence type="ECO:0000313" key="3">
    <source>
        <dbReference type="Proteomes" id="UP001443914"/>
    </source>
</evidence>
<proteinExistence type="predicted"/>
<dbReference type="EMBL" id="JBDFQZ010000005">
    <property type="protein sequence ID" value="KAK9723735.1"/>
    <property type="molecule type" value="Genomic_DNA"/>
</dbReference>
<keyword evidence="1" id="KW-0812">Transmembrane</keyword>
<evidence type="ECO:0000256" key="1">
    <source>
        <dbReference type="SAM" id="Phobius"/>
    </source>
</evidence>
<gene>
    <name evidence="2" type="ORF">RND81_05G021800</name>
</gene>
<dbReference type="AlphaFoldDB" id="A0AAW1KU22"/>
<dbReference type="Proteomes" id="UP001443914">
    <property type="component" value="Unassembled WGS sequence"/>
</dbReference>
<comment type="caution">
    <text evidence="2">The sequence shown here is derived from an EMBL/GenBank/DDBJ whole genome shotgun (WGS) entry which is preliminary data.</text>
</comment>
<accession>A0AAW1KU22</accession>
<reference evidence="2" key="1">
    <citation type="submission" date="2024-03" db="EMBL/GenBank/DDBJ databases">
        <title>WGS assembly of Saponaria officinalis var. Norfolk2.</title>
        <authorList>
            <person name="Jenkins J."/>
            <person name="Shu S."/>
            <person name="Grimwood J."/>
            <person name="Barry K."/>
            <person name="Goodstein D."/>
            <person name="Schmutz J."/>
            <person name="Leebens-Mack J."/>
            <person name="Osbourn A."/>
        </authorList>
    </citation>
    <scope>NUCLEOTIDE SEQUENCE [LARGE SCALE GENOMIC DNA]</scope>
    <source>
        <strain evidence="2">JIC</strain>
    </source>
</reference>
<name>A0AAW1KU22_SAPOF</name>